<dbReference type="GO" id="GO:0006508">
    <property type="term" value="P:proteolysis"/>
    <property type="evidence" value="ECO:0007669"/>
    <property type="project" value="UniProtKB-KW"/>
</dbReference>
<dbReference type="RefSeq" id="XP_011502266.1">
    <property type="nucleotide sequence ID" value="XM_011503964.1"/>
</dbReference>
<accession>A0AAJ6YQD3</accession>
<dbReference type="Proteomes" id="UP000695007">
    <property type="component" value="Unplaced"/>
</dbReference>
<dbReference type="PANTHER" id="PTHR24276:SF98">
    <property type="entry name" value="FI18310P1-RELATED"/>
    <property type="match status" value="1"/>
</dbReference>
<evidence type="ECO:0000256" key="3">
    <source>
        <dbReference type="ARBA" id="ARBA00022825"/>
    </source>
</evidence>
<organism evidence="7 8">
    <name type="scientific">Ceratosolen solmsi marchali</name>
    <dbReference type="NCBI Taxonomy" id="326594"/>
    <lineage>
        <taxon>Eukaryota</taxon>
        <taxon>Metazoa</taxon>
        <taxon>Ecdysozoa</taxon>
        <taxon>Arthropoda</taxon>
        <taxon>Hexapoda</taxon>
        <taxon>Insecta</taxon>
        <taxon>Pterygota</taxon>
        <taxon>Neoptera</taxon>
        <taxon>Endopterygota</taxon>
        <taxon>Hymenoptera</taxon>
        <taxon>Apocrita</taxon>
        <taxon>Proctotrupomorpha</taxon>
        <taxon>Chalcidoidea</taxon>
        <taxon>Agaonidae</taxon>
        <taxon>Agaoninae</taxon>
        <taxon>Ceratosolen</taxon>
    </lineage>
</organism>
<feature type="domain" description="Peptidase S1" evidence="6">
    <location>
        <begin position="28"/>
        <end position="127"/>
    </location>
</feature>
<gene>
    <name evidence="8" type="primary">LOC105365730</name>
</gene>
<protein>
    <submittedName>
        <fullName evidence="8">Hypodermin-A</fullName>
    </submittedName>
</protein>
<dbReference type="GO" id="GO:0004252">
    <property type="term" value="F:serine-type endopeptidase activity"/>
    <property type="evidence" value="ECO:0007669"/>
    <property type="project" value="InterPro"/>
</dbReference>
<dbReference type="InterPro" id="IPR009003">
    <property type="entry name" value="Peptidase_S1_PA"/>
</dbReference>
<evidence type="ECO:0000313" key="7">
    <source>
        <dbReference type="Proteomes" id="UP000695007"/>
    </source>
</evidence>
<evidence type="ECO:0000313" key="8">
    <source>
        <dbReference type="RefSeq" id="XP_011502266.1"/>
    </source>
</evidence>
<evidence type="ECO:0000259" key="6">
    <source>
        <dbReference type="Pfam" id="PF00089"/>
    </source>
</evidence>
<dbReference type="InterPro" id="IPR043504">
    <property type="entry name" value="Peptidase_S1_PA_chymotrypsin"/>
</dbReference>
<dbReference type="Gene3D" id="2.40.10.10">
    <property type="entry name" value="Trypsin-like serine proteases"/>
    <property type="match status" value="1"/>
</dbReference>
<evidence type="ECO:0000256" key="2">
    <source>
        <dbReference type="ARBA" id="ARBA00022801"/>
    </source>
</evidence>
<sequence length="128" mass="14352">MTNYKNSSILLLIISIIINAQVSTQEYIIGGLSSNIVDYPYQVAIVQNEQLWCSGSILSLHKVLTSANCVISSISRLKVHAGTSFWTRPRSVHNVVNYIMHGFDESTDLAILVVDEPFIFDMTRHPIK</sequence>
<dbReference type="GeneID" id="105365730"/>
<proteinExistence type="predicted"/>
<reference evidence="8" key="1">
    <citation type="submission" date="2025-08" db="UniProtKB">
        <authorList>
            <consortium name="RefSeq"/>
        </authorList>
    </citation>
    <scope>IDENTIFICATION</scope>
</reference>
<dbReference type="InterPro" id="IPR050430">
    <property type="entry name" value="Peptidase_S1"/>
</dbReference>
<dbReference type="InterPro" id="IPR001254">
    <property type="entry name" value="Trypsin_dom"/>
</dbReference>
<feature type="chain" id="PRO_5042569571" evidence="5">
    <location>
        <begin position="25"/>
        <end position="128"/>
    </location>
</feature>
<dbReference type="SUPFAM" id="SSF50494">
    <property type="entry name" value="Trypsin-like serine proteases"/>
    <property type="match status" value="1"/>
</dbReference>
<keyword evidence="1" id="KW-0645">Protease</keyword>
<feature type="signal peptide" evidence="5">
    <location>
        <begin position="1"/>
        <end position="24"/>
    </location>
</feature>
<keyword evidence="2" id="KW-0378">Hydrolase</keyword>
<keyword evidence="3" id="KW-0720">Serine protease</keyword>
<keyword evidence="4" id="KW-1015">Disulfide bond</keyword>
<evidence type="ECO:0000256" key="4">
    <source>
        <dbReference type="ARBA" id="ARBA00023157"/>
    </source>
</evidence>
<evidence type="ECO:0000256" key="1">
    <source>
        <dbReference type="ARBA" id="ARBA00022670"/>
    </source>
</evidence>
<keyword evidence="5" id="KW-0732">Signal</keyword>
<dbReference type="KEGG" id="csol:105365730"/>
<evidence type="ECO:0000256" key="5">
    <source>
        <dbReference type="SAM" id="SignalP"/>
    </source>
</evidence>
<dbReference type="Pfam" id="PF00089">
    <property type="entry name" value="Trypsin"/>
    <property type="match status" value="1"/>
</dbReference>
<name>A0AAJ6YQD3_9HYME</name>
<keyword evidence="7" id="KW-1185">Reference proteome</keyword>
<dbReference type="PANTHER" id="PTHR24276">
    <property type="entry name" value="POLYSERASE-RELATED"/>
    <property type="match status" value="1"/>
</dbReference>
<dbReference type="AlphaFoldDB" id="A0AAJ6YQD3"/>